<dbReference type="PANTHER" id="PTHR39586:SF1">
    <property type="entry name" value="CYTOPLASMIC PROTEIN"/>
    <property type="match status" value="1"/>
</dbReference>
<feature type="domain" description="YqcC-like" evidence="1">
    <location>
        <begin position="7"/>
        <end position="102"/>
    </location>
</feature>
<dbReference type="InterPro" id="IPR036814">
    <property type="entry name" value="YqcC-like_sf"/>
</dbReference>
<dbReference type="Proteomes" id="UP000186895">
    <property type="component" value="Unassembled WGS sequence"/>
</dbReference>
<dbReference type="SUPFAM" id="SSF158452">
    <property type="entry name" value="YqcC-like"/>
    <property type="match status" value="1"/>
</dbReference>
<sequence>MSRAHEVSQILVEIRTEMQAIDRWAAQPPSDEALASTQPFCVDTLDFSEWVQWLLIPRLEQMIARELPLPQNSQIHPMAEEVFKQYEEDTDRLLGLLEQLDGLLSTRH</sequence>
<dbReference type="Pfam" id="PF04287">
    <property type="entry name" value="DUF446"/>
    <property type="match status" value="1"/>
</dbReference>
<dbReference type="InterPro" id="IPR007384">
    <property type="entry name" value="UCP006257"/>
</dbReference>
<reference evidence="2 3" key="1">
    <citation type="submission" date="2017-01" db="EMBL/GenBank/DDBJ databases">
        <authorList>
            <person name="Mah S.A."/>
            <person name="Swanson W.J."/>
            <person name="Moy G.W."/>
            <person name="Vacquier V.D."/>
        </authorList>
    </citation>
    <scope>NUCLEOTIDE SEQUENCE [LARGE SCALE GENOMIC DNA]</scope>
    <source>
        <strain evidence="2 3">DSM 7027</strain>
    </source>
</reference>
<dbReference type="eggNOG" id="COG3098">
    <property type="taxonomic scope" value="Bacteria"/>
</dbReference>
<dbReference type="PANTHER" id="PTHR39586">
    <property type="entry name" value="CYTOPLASMIC PROTEIN-RELATED"/>
    <property type="match status" value="1"/>
</dbReference>
<dbReference type="InterPro" id="IPR023376">
    <property type="entry name" value="YqcC-like_dom"/>
</dbReference>
<dbReference type="AlphaFoldDB" id="A0A1N6P6G0"/>
<keyword evidence="3" id="KW-1185">Reference proteome</keyword>
<evidence type="ECO:0000313" key="2">
    <source>
        <dbReference type="EMBL" id="SIP99846.1"/>
    </source>
</evidence>
<organism evidence="2 3">
    <name type="scientific">Marinobacterium stanieri</name>
    <dbReference type="NCBI Taxonomy" id="49186"/>
    <lineage>
        <taxon>Bacteria</taxon>
        <taxon>Pseudomonadati</taxon>
        <taxon>Pseudomonadota</taxon>
        <taxon>Gammaproteobacteria</taxon>
        <taxon>Oceanospirillales</taxon>
        <taxon>Oceanospirillaceae</taxon>
        <taxon>Marinobacterium</taxon>
    </lineage>
</organism>
<dbReference type="RefSeq" id="WP_010325110.1">
    <property type="nucleotide sequence ID" value="NZ_FTMN01000001.1"/>
</dbReference>
<evidence type="ECO:0000313" key="3">
    <source>
        <dbReference type="Proteomes" id="UP000186895"/>
    </source>
</evidence>
<dbReference type="PIRSF" id="PIRSF006257">
    <property type="entry name" value="UCP006257"/>
    <property type="match status" value="1"/>
</dbReference>
<protein>
    <submittedName>
        <fullName evidence="2">Uncharacterized conserved protein YqcC, DUF446 family</fullName>
    </submittedName>
</protein>
<accession>A0A1N6P6G0</accession>
<dbReference type="GO" id="GO:0044010">
    <property type="term" value="P:single-species biofilm formation"/>
    <property type="evidence" value="ECO:0007669"/>
    <property type="project" value="TreeGrafter"/>
</dbReference>
<name>A0A1N6P6G0_9GAMM</name>
<evidence type="ECO:0000259" key="1">
    <source>
        <dbReference type="Pfam" id="PF04287"/>
    </source>
</evidence>
<dbReference type="STRING" id="49186.SAMN05421647_101813"/>
<dbReference type="EMBL" id="FTMN01000001">
    <property type="protein sequence ID" value="SIP99846.1"/>
    <property type="molecule type" value="Genomic_DNA"/>
</dbReference>
<dbReference type="Gene3D" id="1.20.1440.40">
    <property type="entry name" value="YqcC-like"/>
    <property type="match status" value="1"/>
</dbReference>
<gene>
    <name evidence="2" type="ORF">SAMN05421647_101813</name>
</gene>
<proteinExistence type="predicted"/>